<sequence>MGSFWQGPSGRVAGYPPNLRAARRNLQDFYAFRLLRGLGWHTGHRYEDRFMNGSRRIRVSSPLS</sequence>
<proteinExistence type="predicted"/>
<name>A0ABU1J740_9MICC</name>
<reference evidence="1 2" key="1">
    <citation type="submission" date="2023-07" db="EMBL/GenBank/DDBJ databases">
        <title>Sequencing the genomes of 1000 actinobacteria strains.</title>
        <authorList>
            <person name="Klenk H.-P."/>
        </authorList>
    </citation>
    <scope>NUCLEOTIDE SEQUENCE [LARGE SCALE GENOMIC DNA]</scope>
    <source>
        <strain evidence="1 2">DSM 14555</strain>
    </source>
</reference>
<protein>
    <submittedName>
        <fullName evidence="1">Uncharacterized protein</fullName>
    </submittedName>
</protein>
<organism evidence="1 2">
    <name type="scientific">Arthrobacter russicus</name>
    <dbReference type="NCBI Taxonomy" id="172040"/>
    <lineage>
        <taxon>Bacteria</taxon>
        <taxon>Bacillati</taxon>
        <taxon>Actinomycetota</taxon>
        <taxon>Actinomycetes</taxon>
        <taxon>Micrococcales</taxon>
        <taxon>Micrococcaceae</taxon>
        <taxon>Arthrobacter</taxon>
    </lineage>
</organism>
<comment type="caution">
    <text evidence="1">The sequence shown here is derived from an EMBL/GenBank/DDBJ whole genome shotgun (WGS) entry which is preliminary data.</text>
</comment>
<accession>A0ABU1J740</accession>
<evidence type="ECO:0000313" key="1">
    <source>
        <dbReference type="EMBL" id="MDR6268242.1"/>
    </source>
</evidence>
<dbReference type="EMBL" id="JAVDQF010000001">
    <property type="protein sequence ID" value="MDR6268242.1"/>
    <property type="molecule type" value="Genomic_DNA"/>
</dbReference>
<dbReference type="Proteomes" id="UP001185069">
    <property type="component" value="Unassembled WGS sequence"/>
</dbReference>
<keyword evidence="2" id="KW-1185">Reference proteome</keyword>
<evidence type="ECO:0000313" key="2">
    <source>
        <dbReference type="Proteomes" id="UP001185069"/>
    </source>
</evidence>
<gene>
    <name evidence="1" type="ORF">JOE69_000480</name>
</gene>